<dbReference type="Proteomes" id="UP000182235">
    <property type="component" value="Unassembled WGS sequence"/>
</dbReference>
<comment type="similarity">
    <text evidence="4">Belongs to the copper transporter (Ctr) (TC 1.A.56) family. SLC31A subfamily.</text>
</comment>
<gene>
    <name evidence="6" type="ORF">AJ78_01504</name>
</gene>
<keyword evidence="4" id="KW-0813">Transport</keyword>
<evidence type="ECO:0000256" key="5">
    <source>
        <dbReference type="SAM" id="MobiDB-lite"/>
    </source>
</evidence>
<dbReference type="EMBL" id="LGRN01000034">
    <property type="protein sequence ID" value="OJD18448.1"/>
    <property type="molecule type" value="Genomic_DNA"/>
</dbReference>
<keyword evidence="2 4" id="KW-1133">Transmembrane helix</keyword>
<keyword evidence="4" id="KW-0406">Ion transport</keyword>
<keyword evidence="4" id="KW-0187">Copper transport</keyword>
<comment type="subcellular location">
    <subcellularLocation>
        <location evidence="4">Membrane</location>
        <topology evidence="4">Multi-pass membrane protein</topology>
    </subcellularLocation>
</comment>
<evidence type="ECO:0000256" key="2">
    <source>
        <dbReference type="ARBA" id="ARBA00022989"/>
    </source>
</evidence>
<protein>
    <recommendedName>
        <fullName evidence="4">Copper transport protein</fullName>
    </recommendedName>
</protein>
<keyword evidence="7" id="KW-1185">Reference proteome</keyword>
<feature type="region of interest" description="Disordered" evidence="5">
    <location>
        <begin position="1"/>
        <end position="22"/>
    </location>
</feature>
<name>A0A1J9PPP5_9EURO</name>
<feature type="transmembrane region" description="Helical" evidence="4">
    <location>
        <begin position="54"/>
        <end position="75"/>
    </location>
</feature>
<evidence type="ECO:0000313" key="6">
    <source>
        <dbReference type="EMBL" id="OJD18448.1"/>
    </source>
</evidence>
<keyword evidence="4" id="KW-0186">Copper</keyword>
<proteinExistence type="inferred from homology"/>
<dbReference type="STRING" id="1447872.A0A1J9PPP5"/>
<dbReference type="PANTHER" id="PTHR12483">
    <property type="entry name" value="SOLUTE CARRIER FAMILY 31 COPPER TRANSPORTERS"/>
    <property type="match status" value="1"/>
</dbReference>
<sequence>MSPSPHGASGHGNSALAGAAPPSASSISEPAMVMVFQNIQATPLYTNTWTPRSAGAYAGTCIFLLILAVVFRALIAAKIQLDHRWAAAAYSRRYVVVAGQTPASERIQNDPNASTATLVTSNGVEEKVVVVQRPLEGNAPFRFSVDLPRAGLVMVLAGVGYLLMLAVMTMNVGYFMSVLAGVFVGDLAVGRFGSSEAH</sequence>
<evidence type="ECO:0000256" key="4">
    <source>
        <dbReference type="RuleBase" id="RU367022"/>
    </source>
</evidence>
<dbReference type="InterPro" id="IPR007274">
    <property type="entry name" value="Cop_transporter"/>
</dbReference>
<accession>A0A1J9PPP5</accession>
<dbReference type="Pfam" id="PF04145">
    <property type="entry name" value="Ctr"/>
    <property type="match status" value="1"/>
</dbReference>
<evidence type="ECO:0000313" key="7">
    <source>
        <dbReference type="Proteomes" id="UP000182235"/>
    </source>
</evidence>
<reference evidence="6 7" key="1">
    <citation type="submission" date="2015-07" db="EMBL/GenBank/DDBJ databases">
        <title>Emmonsia species relationships and genome sequence.</title>
        <authorList>
            <consortium name="The Broad Institute Genomics Platform"/>
            <person name="Cuomo C.A."/>
            <person name="Munoz J.F."/>
            <person name="Imamovic A."/>
            <person name="Priest M.E."/>
            <person name="Young S."/>
            <person name="Clay O.K."/>
            <person name="McEwen J.G."/>
        </authorList>
    </citation>
    <scope>NUCLEOTIDE SEQUENCE [LARGE SCALE GENOMIC DNA]</scope>
    <source>
        <strain evidence="6 7">UAMH 9510</strain>
    </source>
</reference>
<dbReference type="OrthoDB" id="73901at2759"/>
<keyword evidence="3 4" id="KW-0472">Membrane</keyword>
<organism evidence="6 7">
    <name type="scientific">Emergomyces pasteurianus Ep9510</name>
    <dbReference type="NCBI Taxonomy" id="1447872"/>
    <lineage>
        <taxon>Eukaryota</taxon>
        <taxon>Fungi</taxon>
        <taxon>Dikarya</taxon>
        <taxon>Ascomycota</taxon>
        <taxon>Pezizomycotina</taxon>
        <taxon>Eurotiomycetes</taxon>
        <taxon>Eurotiomycetidae</taxon>
        <taxon>Onygenales</taxon>
        <taxon>Ajellomycetaceae</taxon>
        <taxon>Emergomyces</taxon>
    </lineage>
</organism>
<feature type="transmembrane region" description="Helical" evidence="4">
    <location>
        <begin position="150"/>
        <end position="168"/>
    </location>
</feature>
<dbReference type="GO" id="GO:0005886">
    <property type="term" value="C:plasma membrane"/>
    <property type="evidence" value="ECO:0007669"/>
    <property type="project" value="TreeGrafter"/>
</dbReference>
<keyword evidence="1 4" id="KW-0812">Transmembrane</keyword>
<dbReference type="AlphaFoldDB" id="A0A1J9PPP5"/>
<dbReference type="PANTHER" id="PTHR12483:SF120">
    <property type="entry name" value="HIGH-AFFINITY COPPER TRANSPORTER CTRA2"/>
    <property type="match status" value="1"/>
</dbReference>
<comment type="caution">
    <text evidence="6">The sequence shown here is derived from an EMBL/GenBank/DDBJ whole genome shotgun (WGS) entry which is preliminary data.</text>
</comment>
<evidence type="ECO:0000256" key="3">
    <source>
        <dbReference type="ARBA" id="ARBA00023136"/>
    </source>
</evidence>
<evidence type="ECO:0000256" key="1">
    <source>
        <dbReference type="ARBA" id="ARBA00022692"/>
    </source>
</evidence>
<dbReference type="GO" id="GO:0005375">
    <property type="term" value="F:copper ion transmembrane transporter activity"/>
    <property type="evidence" value="ECO:0007669"/>
    <property type="project" value="UniProtKB-UniRule"/>
</dbReference>
<dbReference type="VEuPathDB" id="FungiDB:AJ78_01504"/>